<dbReference type="RefSeq" id="WP_044923527.1">
    <property type="nucleotide sequence ID" value="NZ_CP132968.1"/>
</dbReference>
<reference evidence="3" key="1">
    <citation type="submission" date="2023-08" db="EMBL/GenBank/DDBJ databases">
        <title>Complete Genome Sequences of butyrate producing Anaerostipes hadrus strains BA1 and GIF7 isolated from the terminal ileum of a healthy lean male.</title>
        <authorList>
            <person name="Low A."/>
            <person name="Sheludchenko M."/>
            <person name="Cheng H.E."/>
            <person name="Koh X.Q."/>
            <person name="Lee J."/>
        </authorList>
    </citation>
    <scope>NUCLEOTIDE SEQUENCE</scope>
    <source>
        <strain evidence="3">BA1</strain>
    </source>
</reference>
<feature type="region of interest" description="Disordered" evidence="2">
    <location>
        <begin position="1"/>
        <end position="30"/>
    </location>
</feature>
<evidence type="ECO:0000256" key="2">
    <source>
        <dbReference type="SAM" id="MobiDB-lite"/>
    </source>
</evidence>
<organism evidence="3 4">
    <name type="scientific">Anaerostipes hadrus</name>
    <dbReference type="NCBI Taxonomy" id="649756"/>
    <lineage>
        <taxon>Bacteria</taxon>
        <taxon>Bacillati</taxon>
        <taxon>Bacillota</taxon>
        <taxon>Clostridia</taxon>
        <taxon>Lachnospirales</taxon>
        <taxon>Lachnospiraceae</taxon>
        <taxon>Anaerostipes</taxon>
    </lineage>
</organism>
<dbReference type="GeneID" id="92741882"/>
<feature type="compositionally biased region" description="Acidic residues" evidence="2">
    <location>
        <begin position="1"/>
        <end position="13"/>
    </location>
</feature>
<keyword evidence="1" id="KW-0175">Coiled coil</keyword>
<evidence type="ECO:0000313" key="4">
    <source>
        <dbReference type="Proteomes" id="UP001243496"/>
    </source>
</evidence>
<proteinExistence type="predicted"/>
<feature type="region of interest" description="Disordered" evidence="2">
    <location>
        <begin position="160"/>
        <end position="201"/>
    </location>
</feature>
<evidence type="ECO:0000313" key="3">
    <source>
        <dbReference type="EMBL" id="WMD15860.1"/>
    </source>
</evidence>
<feature type="compositionally biased region" description="Basic and acidic residues" evidence="2">
    <location>
        <begin position="18"/>
        <end position="30"/>
    </location>
</feature>
<name>A0AAQ3JGX6_ANAHA</name>
<gene>
    <name evidence="3" type="ORF">RBI15_10790</name>
</gene>
<sequence length="496" mass="54465">MGVFDFDQEDELSVDVNNGKENKDKTDDESKAKLGAGIAVDASVQQSIVHAKVKFTRPDYNPQTRKAFYDDGQAHKRAIENAFSSGETVRDPYTGAELMAKQKDAKLKYGKNWQKHAAEADHIDPLSRIVKRNENNKWVTTEDIKDIANQDDNYQVMSRSANQNSKSMGKGGSTQSEWAKDGKRMEGMAKHAENGKSKKEIQQEVEKTGLAAEKRNDIRLKKAAVKNVVTTGHEAGIAGAQNAGITTLTMSGIMNLVSVIKGEKECNEAIEDIAKDSGKAAVTGYVMGGGLTVLTQTLPNVTPKLVTALAESNVPGKVITAITVTGDTLKKWGNGEITTQECIIQLGDKGLNMATMGYSMVVGQTLIPIPIVGGAIGAMVGSMLTSSYYHKLVDSLKRKELEHQERKRVIAECEAAKEQIKAFRIELERYLEKYLQEYRAYFDEILSSLELSYELGDADGVIAGANDIIRKLDGNVQYNTVEEFKSFLDSDDVDEF</sequence>
<feature type="coiled-coil region" evidence="1">
    <location>
        <begin position="406"/>
        <end position="433"/>
    </location>
</feature>
<feature type="compositionally biased region" description="Polar residues" evidence="2">
    <location>
        <begin position="160"/>
        <end position="177"/>
    </location>
</feature>
<accession>A0AAQ3JGX6</accession>
<dbReference type="AlphaFoldDB" id="A0AAQ3JGX6"/>
<protein>
    <submittedName>
        <fullName evidence="3">Uncharacterized protein</fullName>
    </submittedName>
</protein>
<dbReference type="EMBL" id="CP132968">
    <property type="protein sequence ID" value="WMD15860.1"/>
    <property type="molecule type" value="Genomic_DNA"/>
</dbReference>
<dbReference type="Proteomes" id="UP001243496">
    <property type="component" value="Chromosome"/>
</dbReference>
<feature type="compositionally biased region" description="Basic and acidic residues" evidence="2">
    <location>
        <begin position="178"/>
        <end position="201"/>
    </location>
</feature>
<evidence type="ECO:0000256" key="1">
    <source>
        <dbReference type="SAM" id="Coils"/>
    </source>
</evidence>